<dbReference type="SMART" id="SM00387">
    <property type="entry name" value="HATPase_c"/>
    <property type="match status" value="1"/>
</dbReference>
<keyword evidence="4" id="KW-0472">Membrane</keyword>
<dbReference type="GO" id="GO:0046983">
    <property type="term" value="F:protein dimerization activity"/>
    <property type="evidence" value="ECO:0007669"/>
    <property type="project" value="InterPro"/>
</dbReference>
<evidence type="ECO:0000256" key="4">
    <source>
        <dbReference type="SAM" id="Phobius"/>
    </source>
</evidence>
<dbReference type="InterPro" id="IPR036890">
    <property type="entry name" value="HATPase_C_sf"/>
</dbReference>
<gene>
    <name evidence="6" type="ORF">E4M00_15110</name>
</gene>
<feature type="transmembrane region" description="Helical" evidence="4">
    <location>
        <begin position="40"/>
        <end position="61"/>
    </location>
</feature>
<dbReference type="InterPro" id="IPR003594">
    <property type="entry name" value="HATPase_dom"/>
</dbReference>
<dbReference type="CDD" id="cd16917">
    <property type="entry name" value="HATPase_UhpB-NarQ-NarX-like"/>
    <property type="match status" value="1"/>
</dbReference>
<dbReference type="Pfam" id="PF02518">
    <property type="entry name" value="HATPase_c"/>
    <property type="match status" value="1"/>
</dbReference>
<organism evidence="6 7">
    <name type="scientific">Orlajensenia leifsoniae</name>
    <dbReference type="NCBI Taxonomy" id="2561933"/>
    <lineage>
        <taxon>Bacteria</taxon>
        <taxon>Bacillati</taxon>
        <taxon>Actinomycetota</taxon>
        <taxon>Actinomycetes</taxon>
        <taxon>Micrococcales</taxon>
        <taxon>Microbacteriaceae</taxon>
        <taxon>Orlajensenia</taxon>
    </lineage>
</organism>
<keyword evidence="3" id="KW-0902">Two-component regulatory system</keyword>
<protein>
    <submittedName>
        <fullName evidence="6">Sensor histidine kinase</fullName>
    </submittedName>
</protein>
<dbReference type="GO" id="GO:0016020">
    <property type="term" value="C:membrane"/>
    <property type="evidence" value="ECO:0007669"/>
    <property type="project" value="InterPro"/>
</dbReference>
<dbReference type="RefSeq" id="WP_135121314.1">
    <property type="nucleotide sequence ID" value="NZ_SPQZ01000006.1"/>
</dbReference>
<evidence type="ECO:0000256" key="3">
    <source>
        <dbReference type="ARBA" id="ARBA00023012"/>
    </source>
</evidence>
<dbReference type="InterPro" id="IPR011712">
    <property type="entry name" value="Sig_transdc_His_kin_sub3_dim/P"/>
</dbReference>
<dbReference type="AlphaFoldDB" id="A0A4Y9QV66"/>
<keyword evidence="7" id="KW-1185">Reference proteome</keyword>
<evidence type="ECO:0000256" key="2">
    <source>
        <dbReference type="ARBA" id="ARBA00022777"/>
    </source>
</evidence>
<dbReference type="Gene3D" id="3.30.565.10">
    <property type="entry name" value="Histidine kinase-like ATPase, C-terminal domain"/>
    <property type="match status" value="1"/>
</dbReference>
<dbReference type="Proteomes" id="UP000298127">
    <property type="component" value="Unassembled WGS sequence"/>
</dbReference>
<comment type="caution">
    <text evidence="6">The sequence shown here is derived from an EMBL/GenBank/DDBJ whole genome shotgun (WGS) entry which is preliminary data.</text>
</comment>
<keyword evidence="1" id="KW-0808">Transferase</keyword>
<dbReference type="PANTHER" id="PTHR24421:SF62">
    <property type="entry name" value="SENSORY TRANSDUCTION HISTIDINE KINASE"/>
    <property type="match status" value="1"/>
</dbReference>
<feature type="transmembrane region" description="Helical" evidence="4">
    <location>
        <begin position="12"/>
        <end position="34"/>
    </location>
</feature>
<evidence type="ECO:0000256" key="1">
    <source>
        <dbReference type="ARBA" id="ARBA00022679"/>
    </source>
</evidence>
<dbReference type="Gene3D" id="1.20.5.1930">
    <property type="match status" value="1"/>
</dbReference>
<keyword evidence="2 6" id="KW-0418">Kinase</keyword>
<keyword evidence="4" id="KW-0812">Transmembrane</keyword>
<dbReference type="SUPFAM" id="SSF55874">
    <property type="entry name" value="ATPase domain of HSP90 chaperone/DNA topoisomerase II/histidine kinase"/>
    <property type="match status" value="1"/>
</dbReference>
<feature type="domain" description="Histidine kinase" evidence="5">
    <location>
        <begin position="297"/>
        <end position="391"/>
    </location>
</feature>
<evidence type="ECO:0000259" key="5">
    <source>
        <dbReference type="PROSITE" id="PS50109"/>
    </source>
</evidence>
<sequence>MAHNPLTPVFAGLRAGLHVLFVALVVLVIARAVLVPTDSSGAVIALSVVLLVTYVFGAVLAGGIRSRGRMPRLLWLALLSAEWIVLLWLTPDAAYIVFPLFFLYLHLLGRWLGSVAIVLSTLVAIVALGVHGGWSVGGVVGPLVGAGVALLIGLGYQALAREAQQREALMAELIATRDQLAMTEHESGVLAERARLAREIHDTVAQGLSSIQMLLHAAEQADPDRPGVEHIRLARETAAANLADTRRFIRELSPPELDDQGLGGALRRLAATQWQPLEVTVRVSDAVTLPMHLQTALLRIAQGAIANVIQHADARTATIELTVDGGVLRFTIVDDGSGFDISQTDADSGATSDSFGLRATRERVQQLGGTLEIDSALGRGTTLAIELALTGVEAGAEAGAS</sequence>
<dbReference type="PROSITE" id="PS50109">
    <property type="entry name" value="HIS_KIN"/>
    <property type="match status" value="1"/>
</dbReference>
<proteinExistence type="predicted"/>
<feature type="transmembrane region" description="Helical" evidence="4">
    <location>
        <begin position="137"/>
        <end position="159"/>
    </location>
</feature>
<evidence type="ECO:0000313" key="7">
    <source>
        <dbReference type="Proteomes" id="UP000298127"/>
    </source>
</evidence>
<accession>A0A4Y9QV66</accession>
<reference evidence="6 7" key="1">
    <citation type="journal article" date="2018" name="J. Microbiol.">
        <title>Leifsonia flava sp. nov., a novel actinobacterium isolated from the rhizosphere of Aquilegia viridiflora.</title>
        <authorList>
            <person name="Cai Y."/>
            <person name="Tao W.Z."/>
            <person name="Ma Y.J."/>
            <person name="Cheng J."/>
            <person name="Zhang M.Y."/>
            <person name="Zhang Y.X."/>
        </authorList>
    </citation>
    <scope>NUCLEOTIDE SEQUENCE [LARGE SCALE GENOMIC DNA]</scope>
    <source>
        <strain evidence="6 7">SYP-B2174</strain>
    </source>
</reference>
<dbReference type="InterPro" id="IPR050482">
    <property type="entry name" value="Sensor_HK_TwoCompSys"/>
</dbReference>
<feature type="transmembrane region" description="Helical" evidence="4">
    <location>
        <begin position="111"/>
        <end position="130"/>
    </location>
</feature>
<dbReference type="GO" id="GO:0000155">
    <property type="term" value="F:phosphorelay sensor kinase activity"/>
    <property type="evidence" value="ECO:0007669"/>
    <property type="project" value="InterPro"/>
</dbReference>
<dbReference type="InterPro" id="IPR005467">
    <property type="entry name" value="His_kinase_dom"/>
</dbReference>
<name>A0A4Y9QV66_9MICO</name>
<dbReference type="InterPro" id="IPR017205">
    <property type="entry name" value="Sig_transdc_His_kinase_ChrS"/>
</dbReference>
<dbReference type="EMBL" id="SPQZ01000006">
    <property type="protein sequence ID" value="TFV95372.1"/>
    <property type="molecule type" value="Genomic_DNA"/>
</dbReference>
<evidence type="ECO:0000313" key="6">
    <source>
        <dbReference type="EMBL" id="TFV95372.1"/>
    </source>
</evidence>
<dbReference type="PIRSF" id="PIRSF037434">
    <property type="entry name" value="STHK_ChrS"/>
    <property type="match status" value="1"/>
</dbReference>
<keyword evidence="4" id="KW-1133">Transmembrane helix</keyword>
<dbReference type="Pfam" id="PF07730">
    <property type="entry name" value="HisKA_3"/>
    <property type="match status" value="1"/>
</dbReference>
<dbReference type="PANTHER" id="PTHR24421">
    <property type="entry name" value="NITRATE/NITRITE SENSOR PROTEIN NARX-RELATED"/>
    <property type="match status" value="1"/>
</dbReference>